<proteinExistence type="inferred from homology"/>
<dbReference type="PIRSF" id="PIRSF000414">
    <property type="entry name" value="AICARFT_IMPCHas"/>
    <property type="match status" value="1"/>
</dbReference>
<organism evidence="12 13">
    <name type="scientific">Euzebya pacifica</name>
    <dbReference type="NCBI Taxonomy" id="1608957"/>
    <lineage>
        <taxon>Bacteria</taxon>
        <taxon>Bacillati</taxon>
        <taxon>Actinomycetota</taxon>
        <taxon>Nitriliruptoria</taxon>
        <taxon>Euzebyales</taxon>
    </lineage>
</organism>
<evidence type="ECO:0000256" key="9">
    <source>
        <dbReference type="ARBA" id="ARBA00050687"/>
    </source>
</evidence>
<dbReference type="Pfam" id="PF01808">
    <property type="entry name" value="AICARFT_IMPCHas"/>
    <property type="match status" value="1"/>
</dbReference>
<dbReference type="NCBIfam" id="TIGR00355">
    <property type="entry name" value="purH"/>
    <property type="match status" value="1"/>
</dbReference>
<keyword evidence="13" id="KW-1185">Reference proteome</keyword>
<evidence type="ECO:0000256" key="7">
    <source>
        <dbReference type="ARBA" id="ARBA00023268"/>
    </source>
</evidence>
<comment type="similarity">
    <text evidence="3 10">Belongs to the PurH family.</text>
</comment>
<dbReference type="SUPFAM" id="SSF53927">
    <property type="entry name" value="Cytidine deaminase-like"/>
    <property type="match status" value="1"/>
</dbReference>
<comment type="pathway">
    <text evidence="2 10">Purine metabolism; IMP biosynthesis via de novo pathway; 5-formamido-1-(5-phospho-D-ribosyl)imidazole-4-carboxamide from 5-amino-1-(5-phospho-D-ribosyl)imidazole-4-carboxamide (10-formyl THF route): step 1/1.</text>
</comment>
<dbReference type="InterPro" id="IPR016193">
    <property type="entry name" value="Cytidine_deaminase-like"/>
</dbReference>
<dbReference type="InterPro" id="IPR036914">
    <property type="entry name" value="MGS-like_dom_sf"/>
</dbReference>
<dbReference type="FunFam" id="3.40.50.1380:FF:000001">
    <property type="entry name" value="Bifunctional purine biosynthesis protein PurH"/>
    <property type="match status" value="1"/>
</dbReference>
<evidence type="ECO:0000259" key="11">
    <source>
        <dbReference type="PROSITE" id="PS51855"/>
    </source>
</evidence>
<evidence type="ECO:0000256" key="4">
    <source>
        <dbReference type="ARBA" id="ARBA00022679"/>
    </source>
</evidence>
<dbReference type="FunFam" id="3.40.140.20:FF:000001">
    <property type="entry name" value="Bifunctional purine biosynthesis protein PurH"/>
    <property type="match status" value="1"/>
</dbReference>
<dbReference type="GO" id="GO:0006189">
    <property type="term" value="P:'de novo' IMP biosynthetic process"/>
    <property type="evidence" value="ECO:0007669"/>
    <property type="project" value="UniProtKB-UniRule"/>
</dbReference>
<sequence length="515" mass="54323">MTDDTTTPVRRALVSVYDKAGLTELAAGLAAAGVEIVSTGSTAARIRDAGVAVTEVQEVTGFPEMMDGRVKTLHPAVHAGILADRDNEAHLQALADHAITAVDLVVVNLYPFRDTIADPDVTRAAAIEMIDIGGPTMVRAAAKNHRHVGVVTSPDAYVDVLSEITDGGGLSLATRTRLAAQAFAHTASYDADIAAWFASGEAFPDRFGPVYSRKQTLRYGENPHQAAAYYVERGEPWGLGSSRVLGGKELSYNNILDTDAAFGMAMDFEDPCIAIIKHTNPAGLAVADSLAEAYPRAFEGDSVSVFGGIVAANRTIDAATARQIVEVFTEVVVAPGFDDDALEILRTKANLRILAIDRPTRGTGDRIIRSVAGGLLVQEPDSAPETPDTWTIPTRAKPDEATLAELQFAWTVCKHVKSNGIVLTADRAVVGVGAGQMSRVDSVKIAVEKSSGRHTGSVLASDAFFPFADGPEAAIAAGVRAIVQPGGSMRDAEVIAACDAAGVPMVFTGRRHFRH</sequence>
<dbReference type="SUPFAM" id="SSF52335">
    <property type="entry name" value="Methylglyoxal synthase-like"/>
    <property type="match status" value="1"/>
</dbReference>
<dbReference type="AlphaFoldDB" id="A0A346XTJ0"/>
<accession>A0A346XTJ0</accession>
<dbReference type="InterPro" id="IPR024051">
    <property type="entry name" value="AICAR_Tfase_dup_dom_sf"/>
</dbReference>
<dbReference type="GO" id="GO:0005829">
    <property type="term" value="C:cytosol"/>
    <property type="evidence" value="ECO:0007669"/>
    <property type="project" value="TreeGrafter"/>
</dbReference>
<protein>
    <recommendedName>
        <fullName evidence="10">Bifunctional purine biosynthesis protein PurH</fullName>
    </recommendedName>
    <domain>
        <recommendedName>
            <fullName evidence="10">Phosphoribosylaminoimidazolecarboxamide formyltransferase</fullName>
            <ecNumber evidence="10">2.1.2.3</ecNumber>
        </recommendedName>
        <alternativeName>
            <fullName evidence="10">AICAR transformylase</fullName>
        </alternativeName>
    </domain>
    <domain>
        <recommendedName>
            <fullName evidence="10">IMP cyclohydrolase</fullName>
            <ecNumber evidence="10">3.5.4.10</ecNumber>
        </recommendedName>
        <alternativeName>
            <fullName evidence="10">ATIC</fullName>
        </alternativeName>
        <alternativeName>
            <fullName evidence="10">IMP synthase</fullName>
        </alternativeName>
        <alternativeName>
            <fullName evidence="10">Inosinicase</fullName>
        </alternativeName>
    </domain>
</protein>
<dbReference type="EC" id="3.5.4.10" evidence="10"/>
<dbReference type="GO" id="GO:0003937">
    <property type="term" value="F:IMP cyclohydrolase activity"/>
    <property type="evidence" value="ECO:0007669"/>
    <property type="project" value="UniProtKB-UniRule"/>
</dbReference>
<keyword evidence="4 10" id="KW-0808">Transferase</keyword>
<dbReference type="HAMAP" id="MF_00139">
    <property type="entry name" value="PurH"/>
    <property type="match status" value="1"/>
</dbReference>
<evidence type="ECO:0000313" key="12">
    <source>
        <dbReference type="EMBL" id="AXV05537.1"/>
    </source>
</evidence>
<feature type="domain" description="MGS-like" evidence="11">
    <location>
        <begin position="1"/>
        <end position="152"/>
    </location>
</feature>
<evidence type="ECO:0000256" key="2">
    <source>
        <dbReference type="ARBA" id="ARBA00004954"/>
    </source>
</evidence>
<dbReference type="UniPathway" id="UPA00074">
    <property type="reaction ID" value="UER00133"/>
</dbReference>
<dbReference type="NCBIfam" id="NF002049">
    <property type="entry name" value="PRK00881.1"/>
    <property type="match status" value="1"/>
</dbReference>
<comment type="domain">
    <text evidence="10">The IMP cyclohydrolase activity resides in the N-terminal region.</text>
</comment>
<keyword evidence="5 10" id="KW-0658">Purine biosynthesis</keyword>
<comment type="pathway">
    <text evidence="1 10">Purine metabolism; IMP biosynthesis via de novo pathway; IMP from 5-formamido-1-(5-phospho-D-ribosyl)imidazole-4-carboxamide: step 1/1.</text>
</comment>
<dbReference type="EC" id="2.1.2.3" evidence="10"/>
<dbReference type="EMBL" id="CP031165">
    <property type="protein sequence ID" value="AXV05537.1"/>
    <property type="molecule type" value="Genomic_DNA"/>
</dbReference>
<dbReference type="KEGG" id="euz:DVS28_a0836"/>
<evidence type="ECO:0000256" key="10">
    <source>
        <dbReference type="HAMAP-Rule" id="MF_00139"/>
    </source>
</evidence>
<dbReference type="Proteomes" id="UP000264006">
    <property type="component" value="Chromosome"/>
</dbReference>
<evidence type="ECO:0000256" key="1">
    <source>
        <dbReference type="ARBA" id="ARBA00004844"/>
    </source>
</evidence>
<keyword evidence="6 10" id="KW-0378">Hydrolase</keyword>
<dbReference type="OrthoDB" id="9802065at2"/>
<comment type="catalytic activity">
    <reaction evidence="9 10">
        <text>IMP + H2O = 5-formamido-1-(5-phospho-D-ribosyl)imidazole-4-carboxamide</text>
        <dbReference type="Rhea" id="RHEA:18445"/>
        <dbReference type="ChEBI" id="CHEBI:15377"/>
        <dbReference type="ChEBI" id="CHEBI:58053"/>
        <dbReference type="ChEBI" id="CHEBI:58467"/>
        <dbReference type="EC" id="3.5.4.10"/>
    </reaction>
</comment>
<dbReference type="Gene3D" id="3.40.140.20">
    <property type="match status" value="2"/>
</dbReference>
<dbReference type="GO" id="GO:0004643">
    <property type="term" value="F:phosphoribosylaminoimidazolecarboxamide formyltransferase activity"/>
    <property type="evidence" value="ECO:0007669"/>
    <property type="project" value="UniProtKB-UniRule"/>
</dbReference>
<evidence type="ECO:0000256" key="8">
    <source>
        <dbReference type="ARBA" id="ARBA00050488"/>
    </source>
</evidence>
<dbReference type="PANTHER" id="PTHR11692:SF0">
    <property type="entry name" value="BIFUNCTIONAL PURINE BIOSYNTHESIS PROTEIN ATIC"/>
    <property type="match status" value="1"/>
</dbReference>
<comment type="catalytic activity">
    <reaction evidence="8 10">
        <text>(6R)-10-formyltetrahydrofolate + 5-amino-1-(5-phospho-beta-D-ribosyl)imidazole-4-carboxamide = 5-formamido-1-(5-phospho-D-ribosyl)imidazole-4-carboxamide + (6S)-5,6,7,8-tetrahydrofolate</text>
        <dbReference type="Rhea" id="RHEA:22192"/>
        <dbReference type="ChEBI" id="CHEBI:57453"/>
        <dbReference type="ChEBI" id="CHEBI:58467"/>
        <dbReference type="ChEBI" id="CHEBI:58475"/>
        <dbReference type="ChEBI" id="CHEBI:195366"/>
        <dbReference type="EC" id="2.1.2.3"/>
    </reaction>
</comment>
<dbReference type="SMART" id="SM00851">
    <property type="entry name" value="MGS"/>
    <property type="match status" value="1"/>
</dbReference>
<dbReference type="CDD" id="cd01421">
    <property type="entry name" value="IMPCH"/>
    <property type="match status" value="1"/>
</dbReference>
<dbReference type="PROSITE" id="PS51855">
    <property type="entry name" value="MGS"/>
    <property type="match status" value="1"/>
</dbReference>
<dbReference type="Pfam" id="PF02142">
    <property type="entry name" value="MGS"/>
    <property type="match status" value="1"/>
</dbReference>
<evidence type="ECO:0000313" key="13">
    <source>
        <dbReference type="Proteomes" id="UP000264006"/>
    </source>
</evidence>
<dbReference type="InterPro" id="IPR011607">
    <property type="entry name" value="MGS-like_dom"/>
</dbReference>
<dbReference type="SMART" id="SM00798">
    <property type="entry name" value="AICARFT_IMPCHas"/>
    <property type="match status" value="1"/>
</dbReference>
<reference evidence="12 13" key="1">
    <citation type="submission" date="2018-09" db="EMBL/GenBank/DDBJ databases">
        <title>Complete genome sequence of Euzebya sp. DY32-46 isolated from seawater of Pacific Ocean.</title>
        <authorList>
            <person name="Xu L."/>
            <person name="Wu Y.-H."/>
            <person name="Xu X.-W."/>
        </authorList>
    </citation>
    <scope>NUCLEOTIDE SEQUENCE [LARGE SCALE GENOMIC DNA]</scope>
    <source>
        <strain evidence="12 13">DY32-46</strain>
    </source>
</reference>
<dbReference type="InterPro" id="IPR002695">
    <property type="entry name" value="PurH-like"/>
</dbReference>
<evidence type="ECO:0000256" key="5">
    <source>
        <dbReference type="ARBA" id="ARBA00022755"/>
    </source>
</evidence>
<gene>
    <name evidence="10" type="primary">purH</name>
    <name evidence="12" type="ORF">DVS28_a0836</name>
</gene>
<name>A0A346XTJ0_9ACTN</name>
<dbReference type="Gene3D" id="3.40.50.1380">
    <property type="entry name" value="Methylglyoxal synthase-like domain"/>
    <property type="match status" value="1"/>
</dbReference>
<evidence type="ECO:0000256" key="3">
    <source>
        <dbReference type="ARBA" id="ARBA00007667"/>
    </source>
</evidence>
<keyword evidence="7 10" id="KW-0511">Multifunctional enzyme</keyword>
<dbReference type="RefSeq" id="WP_114590331.1">
    <property type="nucleotide sequence ID" value="NZ_CP031165.1"/>
</dbReference>
<dbReference type="PANTHER" id="PTHR11692">
    <property type="entry name" value="BIFUNCTIONAL PURINE BIOSYNTHESIS PROTEIN PURH"/>
    <property type="match status" value="1"/>
</dbReference>
<evidence type="ECO:0000256" key="6">
    <source>
        <dbReference type="ARBA" id="ARBA00022801"/>
    </source>
</evidence>